<dbReference type="Gene3D" id="3.60.15.10">
    <property type="entry name" value="Ribonuclease Z/Hydroxyacylglutathione hydrolase-like"/>
    <property type="match status" value="1"/>
</dbReference>
<proteinExistence type="predicted"/>
<feature type="region of interest" description="Disordered" evidence="3">
    <location>
        <begin position="643"/>
        <end position="667"/>
    </location>
</feature>
<organism evidence="4 5">
    <name type="scientific">Clonorchis sinensis</name>
    <name type="common">Chinese liver fluke</name>
    <dbReference type="NCBI Taxonomy" id="79923"/>
    <lineage>
        <taxon>Eukaryota</taxon>
        <taxon>Metazoa</taxon>
        <taxon>Spiralia</taxon>
        <taxon>Lophotrochozoa</taxon>
        <taxon>Platyhelminthes</taxon>
        <taxon>Trematoda</taxon>
        <taxon>Digenea</taxon>
        <taxon>Opisthorchiida</taxon>
        <taxon>Opisthorchiata</taxon>
        <taxon>Opisthorchiidae</taxon>
        <taxon>Clonorchis</taxon>
    </lineage>
</organism>
<comment type="subcellular location">
    <subcellularLocation>
        <location evidence="1">Nucleus</location>
    </subcellularLocation>
</comment>
<feature type="compositionally biased region" description="Polar residues" evidence="3">
    <location>
        <begin position="376"/>
        <end position="388"/>
    </location>
</feature>
<sequence>MDPERQFDTSHLEFKLFSSVIWDAVDVILVSNTNSILGLPFICSATNFRGRILATEPVVKFGKVLMEDLLDALEQLPPCRRYPVEQLKQDPKQPRSFLHDFLGSNDRVWKEFYSRQTIKDTLDRIQLVAYHEPVDIFGLLTICGSSAGFGIGSCNWTLTSPTEKPFDDSLLADVDVLIMGTVNLLASTQLERTVNEFRHIVVQTLARGGHVLVPINPCGMLFDLIETAIHAKENFKGTIQPLFAREKPEPIGNGQSQVPPPPSNMSGNSGRDSLFLDSTEGTTTHNSGSNSSVTPLGGSSLAGRVARSPVFAVSSQINVSLAYANAYGEWLNPEKEALLYTADAPFPFQALLRSGHLLPLESLHHTPTVKGLGDPQSRSDSPAISTSPLVLGPNTRPAEWFSSGAATTTISTTAAPGAAALETSTIVALATPSARDRQAGLSGGIWPSSPCLIFASHPSLRFGSVVHLIRALAYGDLRPGTRTAQAGTPAPRHSIILVESGDYIYSPTTLGPARCLQHLLSPYVLRSPDKSSDTICSTSHSPTGVPTCDLSETATVFWLPMEARLGPEELPHLLSRCRSSRLTLCLPTEMAPYLVESLSSGNFTTHYISAGQKLRLPTLGSQMQPVRLSAQLVRHLRPVHMTDPHSKSVKIATKGQSDPRTKPGVSGILAKSDVSTTILSDIKRSQKMDTSVVPSSVENSCLALVDGLLTTRDGKYWLNDPRELESSGASRFSSNRAVRPSTPPLPAALAGRRGEDDVKSSGQSIKSDNRVFVSHVPRIEPFRLIKELTERGVTGAYLADKSMVPHIAQRFPTRDHCGSDPANAQSADYILFPNPNTVIQLADHSSHILTADEGTRATIRDSILSCLLQLETRVASQLGTEKLLQLKDFKLLFSVLFHVPSMTSSSETIPKSIEYFIGTHEYEMKTDSGVDGSLQTASGTSLLSELIAVLYTANDCSKLGDNRFGGSCLLRSCRTSGFNLHAARACIIRIDLRVAVDLLPELDTIREDITAPLAHDTLLHVDILTTMRSPVVFSATGQETRNFKRGFEAFAMQTSE</sequence>
<dbReference type="Proteomes" id="UP000008909">
    <property type="component" value="Unassembled WGS sequence"/>
</dbReference>
<gene>
    <name evidence="4" type="ORF">CLF_109009</name>
</gene>
<evidence type="ECO:0000313" key="5">
    <source>
        <dbReference type="Proteomes" id="UP000008909"/>
    </source>
</evidence>
<dbReference type="SUPFAM" id="SSF56281">
    <property type="entry name" value="Metallo-hydrolase/oxidoreductase"/>
    <property type="match status" value="2"/>
</dbReference>
<keyword evidence="2" id="KW-0539">Nucleus</keyword>
<evidence type="ECO:0000256" key="3">
    <source>
        <dbReference type="SAM" id="MobiDB-lite"/>
    </source>
</evidence>
<dbReference type="GO" id="GO:0034472">
    <property type="term" value="P:snRNA 3'-end processing"/>
    <property type="evidence" value="ECO:0007669"/>
    <property type="project" value="TreeGrafter"/>
</dbReference>
<name>G7YIT9_CLOSI</name>
<dbReference type="EMBL" id="DF143369">
    <property type="protein sequence ID" value="GAA52872.1"/>
    <property type="molecule type" value="Genomic_DNA"/>
</dbReference>
<reference evidence="4" key="1">
    <citation type="journal article" date="2011" name="Genome Biol.">
        <title>The draft genome of the carcinogenic human liver fluke Clonorchis sinensis.</title>
        <authorList>
            <person name="Wang X."/>
            <person name="Chen W."/>
            <person name="Huang Y."/>
            <person name="Sun J."/>
            <person name="Men J."/>
            <person name="Liu H."/>
            <person name="Luo F."/>
            <person name="Guo L."/>
            <person name="Lv X."/>
            <person name="Deng C."/>
            <person name="Zhou C."/>
            <person name="Fan Y."/>
            <person name="Li X."/>
            <person name="Huang L."/>
            <person name="Hu Y."/>
            <person name="Liang C."/>
            <person name="Hu X."/>
            <person name="Xu J."/>
            <person name="Yu X."/>
        </authorList>
    </citation>
    <scope>NUCLEOTIDE SEQUENCE [LARGE SCALE GENOMIC DNA]</scope>
    <source>
        <strain evidence="4">Henan</strain>
    </source>
</reference>
<dbReference type="PANTHER" id="PTHR46094:SF1">
    <property type="entry name" value="INTEGRATOR COMPLEX SUBUNIT 9"/>
    <property type="match status" value="1"/>
</dbReference>
<feature type="compositionally biased region" description="Polar residues" evidence="3">
    <location>
        <begin position="727"/>
        <end position="736"/>
    </location>
</feature>
<dbReference type="InterPro" id="IPR027074">
    <property type="entry name" value="Integrator_9su"/>
</dbReference>
<keyword evidence="5" id="KW-1185">Reference proteome</keyword>
<dbReference type="PANTHER" id="PTHR46094">
    <property type="entry name" value="INTEGRATOR COMPLEX SUBUNIT 9"/>
    <property type="match status" value="1"/>
</dbReference>
<dbReference type="AlphaFoldDB" id="G7YIT9"/>
<dbReference type="GO" id="GO:0032039">
    <property type="term" value="C:integrator complex"/>
    <property type="evidence" value="ECO:0007669"/>
    <property type="project" value="InterPro"/>
</dbReference>
<accession>G7YIT9</accession>
<reference key="2">
    <citation type="submission" date="2011-10" db="EMBL/GenBank/DDBJ databases">
        <title>The genome and transcriptome sequence of Clonorchis sinensis provide insights into the carcinogenic liver fluke.</title>
        <authorList>
            <person name="Wang X."/>
            <person name="Huang Y."/>
            <person name="Chen W."/>
            <person name="Liu H."/>
            <person name="Guo L."/>
            <person name="Chen Y."/>
            <person name="Luo F."/>
            <person name="Zhou W."/>
            <person name="Sun J."/>
            <person name="Mao Q."/>
            <person name="Liang P."/>
            <person name="Zhou C."/>
            <person name="Tian Y."/>
            <person name="Men J."/>
            <person name="Lv X."/>
            <person name="Huang L."/>
            <person name="Zhou J."/>
            <person name="Hu Y."/>
            <person name="Li R."/>
            <person name="Zhang F."/>
            <person name="Lei H."/>
            <person name="Li X."/>
            <person name="Hu X."/>
            <person name="Liang C."/>
            <person name="Xu J."/>
            <person name="Wu Z."/>
            <person name="Yu X."/>
        </authorList>
    </citation>
    <scope>NUCLEOTIDE SEQUENCE</scope>
    <source>
        <strain>Henan</strain>
    </source>
</reference>
<evidence type="ECO:0000313" key="4">
    <source>
        <dbReference type="EMBL" id="GAA52872.1"/>
    </source>
</evidence>
<feature type="compositionally biased region" description="Low complexity" evidence="3">
    <location>
        <begin position="278"/>
        <end position="294"/>
    </location>
</feature>
<feature type="region of interest" description="Disordered" evidence="3">
    <location>
        <begin position="368"/>
        <end position="389"/>
    </location>
</feature>
<evidence type="ECO:0000256" key="2">
    <source>
        <dbReference type="ARBA" id="ARBA00023242"/>
    </source>
</evidence>
<protein>
    <submittedName>
        <fullName evidence="4">Integrator complex subunit 9</fullName>
    </submittedName>
</protein>
<dbReference type="InterPro" id="IPR036866">
    <property type="entry name" value="RibonucZ/Hydroxyglut_hydro"/>
</dbReference>
<evidence type="ECO:0000256" key="1">
    <source>
        <dbReference type="ARBA" id="ARBA00004123"/>
    </source>
</evidence>
<feature type="region of interest" description="Disordered" evidence="3">
    <location>
        <begin position="246"/>
        <end position="295"/>
    </location>
</feature>
<feature type="region of interest" description="Disordered" evidence="3">
    <location>
        <begin position="725"/>
        <end position="764"/>
    </location>
</feature>